<dbReference type="Gene3D" id="3.30.110.170">
    <property type="entry name" value="Protein of unknown function (DUF541), domain 1"/>
    <property type="match status" value="1"/>
</dbReference>
<gene>
    <name evidence="2" type="ORF">CVM73_36465</name>
</gene>
<dbReference type="Pfam" id="PF04402">
    <property type="entry name" value="SIMPL"/>
    <property type="match status" value="1"/>
</dbReference>
<dbReference type="Proteomes" id="UP000231194">
    <property type="component" value="Unassembled WGS sequence"/>
</dbReference>
<organism evidence="2 3">
    <name type="scientific">Bradyrhizobium forestalis</name>
    <dbReference type="NCBI Taxonomy" id="1419263"/>
    <lineage>
        <taxon>Bacteria</taxon>
        <taxon>Pseudomonadati</taxon>
        <taxon>Pseudomonadota</taxon>
        <taxon>Alphaproteobacteria</taxon>
        <taxon>Hyphomicrobiales</taxon>
        <taxon>Nitrobacteraceae</taxon>
        <taxon>Bradyrhizobium</taxon>
    </lineage>
</organism>
<sequence length="241" mass="24703">MRLMKKPAVLCTSLAAVFATALLTAPARADDFPSAITVSGEAMISVAPDLAQIDAGVANDAKSAKEASDANNAAMGKVLLALKGAGIAEKDYQTSRLSLQPQYGQNKSAGASPVVGFRASNRVTVKIRDVTKVAGIIDTLVNAGANDIGNISFEVTQASKLLDDAREQAVADARRKAEIYAKVTGVTLGAPLSVAEGGAPVPLFKARMATAPMAAPAAVAPGEETLSVTVNVSWAIKAKEQ</sequence>
<evidence type="ECO:0000313" key="3">
    <source>
        <dbReference type="Proteomes" id="UP000231194"/>
    </source>
</evidence>
<proteinExistence type="predicted"/>
<dbReference type="InterPro" id="IPR052022">
    <property type="entry name" value="26kDa_periplasmic_antigen"/>
</dbReference>
<evidence type="ECO:0000256" key="1">
    <source>
        <dbReference type="SAM" id="SignalP"/>
    </source>
</evidence>
<feature type="signal peptide" evidence="1">
    <location>
        <begin position="1"/>
        <end position="29"/>
    </location>
</feature>
<keyword evidence="1" id="KW-0732">Signal</keyword>
<comment type="caution">
    <text evidence="2">The sequence shown here is derived from an EMBL/GenBank/DDBJ whole genome shotgun (WGS) entry which is preliminary data.</text>
</comment>
<dbReference type="Gene3D" id="3.30.70.2970">
    <property type="entry name" value="Protein of unknown function (DUF541), domain 2"/>
    <property type="match status" value="1"/>
</dbReference>
<dbReference type="PANTHER" id="PTHR34387">
    <property type="entry name" value="SLR1258 PROTEIN"/>
    <property type="match status" value="1"/>
</dbReference>
<name>A0A2M8QXU5_9BRAD</name>
<dbReference type="EMBL" id="PGVG01000062">
    <property type="protein sequence ID" value="PJG50384.1"/>
    <property type="molecule type" value="Genomic_DNA"/>
</dbReference>
<dbReference type="GO" id="GO:0006974">
    <property type="term" value="P:DNA damage response"/>
    <property type="evidence" value="ECO:0007669"/>
    <property type="project" value="TreeGrafter"/>
</dbReference>
<dbReference type="InterPro" id="IPR007497">
    <property type="entry name" value="SIMPL/DUF541"/>
</dbReference>
<evidence type="ECO:0000313" key="2">
    <source>
        <dbReference type="EMBL" id="PJG50384.1"/>
    </source>
</evidence>
<accession>A0A2M8QXU5</accession>
<dbReference type="OrthoDB" id="9813144at2"/>
<keyword evidence="3" id="KW-1185">Reference proteome</keyword>
<feature type="chain" id="PRO_5014734462" evidence="1">
    <location>
        <begin position="30"/>
        <end position="241"/>
    </location>
</feature>
<dbReference type="PANTHER" id="PTHR34387:SF1">
    <property type="entry name" value="PERIPLASMIC IMMUNOGENIC PROTEIN"/>
    <property type="match status" value="1"/>
</dbReference>
<reference evidence="2 3" key="1">
    <citation type="submission" date="2017-11" db="EMBL/GenBank/DDBJ databases">
        <title>Bradyrhizobium forestalis sp. nov., an efficient nitrogen-fixing bacterium isolated from nodules of forest legume species in the Amazon.</title>
        <authorList>
            <person name="Costa E.M."/>
            <person name="Guimaraes A."/>
            <person name="Carvalho T.S."/>
            <person name="Rodrigues T.L."/>
            <person name="Ribeiro P.R.A."/>
            <person name="Lebbe L."/>
            <person name="Willems A."/>
            <person name="Moreira F.M.S."/>
        </authorList>
    </citation>
    <scope>NUCLEOTIDE SEQUENCE [LARGE SCALE GENOMIC DNA]</scope>
    <source>
        <strain evidence="2 3">INPA54B</strain>
    </source>
</reference>
<protein>
    <submittedName>
        <fullName evidence="2">SIMPL domain-containing protein</fullName>
    </submittedName>
</protein>
<dbReference type="AlphaFoldDB" id="A0A2M8QXU5"/>